<dbReference type="InterPro" id="IPR000793">
    <property type="entry name" value="ATP_synth_asu_C"/>
</dbReference>
<dbReference type="GO" id="GO:0046933">
    <property type="term" value="F:proton-transporting ATP synthase activity, rotational mechanism"/>
    <property type="evidence" value="ECO:0007669"/>
    <property type="project" value="InterPro"/>
</dbReference>
<dbReference type="AlphaFoldDB" id="A0A699IRY0"/>
<dbReference type="GO" id="GO:0043531">
    <property type="term" value="F:ADP binding"/>
    <property type="evidence" value="ECO:0007669"/>
    <property type="project" value="TreeGrafter"/>
</dbReference>
<proteinExistence type="inferred from homology"/>
<comment type="caution">
    <text evidence="8">The sequence shown here is derived from an EMBL/GenBank/DDBJ whole genome shotgun (WGS) entry which is preliminary data.</text>
</comment>
<accession>A0A699IRY0</accession>
<gene>
    <name evidence="8" type="ORF">Tci_555336</name>
</gene>
<dbReference type="InterPro" id="IPR027417">
    <property type="entry name" value="P-loop_NTPase"/>
</dbReference>
<keyword evidence="5" id="KW-0812">Transmembrane</keyword>
<evidence type="ECO:0000256" key="4">
    <source>
        <dbReference type="ARBA" id="ARBA00016087"/>
    </source>
</evidence>
<dbReference type="SUPFAM" id="SSF47917">
    <property type="entry name" value="C-terminal domain of alpha and beta subunits of F1 ATP synthase"/>
    <property type="match status" value="1"/>
</dbReference>
<dbReference type="InterPro" id="IPR000194">
    <property type="entry name" value="ATPase_F1/V1/A1_a/bsu_nucl-bd"/>
</dbReference>
<dbReference type="SUPFAM" id="SSF52540">
    <property type="entry name" value="P-loop containing nucleoside triphosphate hydrolases"/>
    <property type="match status" value="1"/>
</dbReference>
<dbReference type="InterPro" id="IPR005294">
    <property type="entry name" value="ATP_synth_F1_asu"/>
</dbReference>
<name>A0A699IRY0_TANCI</name>
<dbReference type="Gene3D" id="1.20.150.20">
    <property type="entry name" value="ATP synthase alpha/beta chain, C-terminal domain"/>
    <property type="match status" value="1"/>
</dbReference>
<feature type="domain" description="ATP synthase alpha subunit C-terminal" evidence="7">
    <location>
        <begin position="63"/>
        <end position="99"/>
    </location>
</feature>
<comment type="subcellular location">
    <subcellularLocation>
        <location evidence="1">Membrane</location>
    </subcellularLocation>
</comment>
<dbReference type="Gene3D" id="3.40.50.300">
    <property type="entry name" value="P-loop containing nucleotide triphosphate hydrolases"/>
    <property type="match status" value="1"/>
</dbReference>
<keyword evidence="5" id="KW-1133">Transmembrane helix</keyword>
<comment type="similarity">
    <text evidence="2">Belongs to the ATPase alpha/beta chains family.</text>
</comment>
<reference evidence="8" key="1">
    <citation type="journal article" date="2019" name="Sci. Rep.">
        <title>Draft genome of Tanacetum cinerariifolium, the natural source of mosquito coil.</title>
        <authorList>
            <person name="Yamashiro T."/>
            <person name="Shiraishi A."/>
            <person name="Satake H."/>
            <person name="Nakayama K."/>
        </authorList>
    </citation>
    <scope>NUCLEOTIDE SEQUENCE</scope>
</reference>
<feature type="non-terminal residue" evidence="8">
    <location>
        <position position="1"/>
    </location>
</feature>
<evidence type="ECO:0000256" key="5">
    <source>
        <dbReference type="SAM" id="Phobius"/>
    </source>
</evidence>
<keyword evidence="5" id="KW-0472">Membrane</keyword>
<dbReference type="InterPro" id="IPR038376">
    <property type="entry name" value="ATP_synth_asu_C_sf"/>
</dbReference>
<evidence type="ECO:0000256" key="1">
    <source>
        <dbReference type="ARBA" id="ARBA00004370"/>
    </source>
</evidence>
<feature type="transmembrane region" description="Helical" evidence="5">
    <location>
        <begin position="112"/>
        <end position="133"/>
    </location>
</feature>
<evidence type="ECO:0000256" key="3">
    <source>
        <dbReference type="ARBA" id="ARBA00011648"/>
    </source>
</evidence>
<dbReference type="GO" id="GO:0005524">
    <property type="term" value="F:ATP binding"/>
    <property type="evidence" value="ECO:0007669"/>
    <property type="project" value="InterPro"/>
</dbReference>
<comment type="subunit">
    <text evidence="3">F-type ATPases have 2 components, CF(1) - the catalytic core - and CF(0) - the membrane proton channel. CF(1) has five subunits: alpha(3), beta(3), gamma(1), delta(1), epsilon(1). CF(0) has three main subunits: a, b and c.</text>
</comment>
<dbReference type="Pfam" id="PF00306">
    <property type="entry name" value="ATP-synt_ab_C"/>
    <property type="match status" value="1"/>
</dbReference>
<evidence type="ECO:0000259" key="7">
    <source>
        <dbReference type="Pfam" id="PF00306"/>
    </source>
</evidence>
<dbReference type="PANTHER" id="PTHR48082">
    <property type="entry name" value="ATP SYNTHASE SUBUNIT ALPHA, MITOCHONDRIAL"/>
    <property type="match status" value="1"/>
</dbReference>
<organism evidence="8">
    <name type="scientific">Tanacetum cinerariifolium</name>
    <name type="common">Dalmatian daisy</name>
    <name type="synonym">Chrysanthemum cinerariifolium</name>
    <dbReference type="NCBI Taxonomy" id="118510"/>
    <lineage>
        <taxon>Eukaryota</taxon>
        <taxon>Viridiplantae</taxon>
        <taxon>Streptophyta</taxon>
        <taxon>Embryophyta</taxon>
        <taxon>Tracheophyta</taxon>
        <taxon>Spermatophyta</taxon>
        <taxon>Magnoliopsida</taxon>
        <taxon>eudicotyledons</taxon>
        <taxon>Gunneridae</taxon>
        <taxon>Pentapetalae</taxon>
        <taxon>asterids</taxon>
        <taxon>campanulids</taxon>
        <taxon>Asterales</taxon>
        <taxon>Asteraceae</taxon>
        <taxon>Asteroideae</taxon>
        <taxon>Anthemideae</taxon>
        <taxon>Anthemidinae</taxon>
        <taxon>Tanacetum</taxon>
    </lineage>
</organism>
<protein>
    <recommendedName>
        <fullName evidence="4">ATP synthase subunit alpha, mitochondrial</fullName>
    </recommendedName>
</protein>
<evidence type="ECO:0000313" key="8">
    <source>
        <dbReference type="EMBL" id="GEZ83363.1"/>
    </source>
</evidence>
<dbReference type="GO" id="GO:0045259">
    <property type="term" value="C:proton-transporting ATP synthase complex"/>
    <property type="evidence" value="ECO:0007669"/>
    <property type="project" value="InterPro"/>
</dbReference>
<dbReference type="PANTHER" id="PTHR48082:SF2">
    <property type="entry name" value="ATP SYNTHASE SUBUNIT ALPHA, MITOCHONDRIAL"/>
    <property type="match status" value="1"/>
</dbReference>
<evidence type="ECO:0000256" key="2">
    <source>
        <dbReference type="ARBA" id="ARBA00008936"/>
    </source>
</evidence>
<sequence length="241" mass="26521">GACSLTALPVIETQAGDVSAYIPTNVIPITDGQICSETELFYRRIRLAINVGLSVSCVGSAAQLKTMKQVCGSSKLELAQYREVAALAQFGLDLDAATEPTKFIRTRRFFDLIWSFLFLLLITLISINVEVAFCDNINAFRALPSPAESPFPESPPPPPVLPEVPVPEPLLTDLVRNDILYRRYLLLNLGGDPGDLGRMVNIISSQFFIEKTIEQTLLQDGWSTDSIVAHYTTIRGIIHTP</sequence>
<feature type="domain" description="ATPase F1/V1/A1 complex alpha/beta subunit nucleotide-binding" evidence="6">
    <location>
        <begin position="4"/>
        <end position="56"/>
    </location>
</feature>
<dbReference type="EMBL" id="BKCJ010329820">
    <property type="protein sequence ID" value="GEZ83363.1"/>
    <property type="molecule type" value="Genomic_DNA"/>
</dbReference>
<dbReference type="Pfam" id="PF00006">
    <property type="entry name" value="ATP-synt_ab"/>
    <property type="match status" value="1"/>
</dbReference>
<evidence type="ECO:0000259" key="6">
    <source>
        <dbReference type="Pfam" id="PF00006"/>
    </source>
</evidence>